<dbReference type="Gene3D" id="3.40.50.300">
    <property type="entry name" value="P-loop containing nucleotide triphosphate hydrolases"/>
    <property type="match status" value="1"/>
</dbReference>
<dbReference type="PROSITE" id="PS51421">
    <property type="entry name" value="RAS"/>
    <property type="match status" value="1"/>
</dbReference>
<evidence type="ECO:0000313" key="6">
    <source>
        <dbReference type="EnsemblMetazoa" id="MESCA001084-PA"/>
    </source>
</evidence>
<dbReference type="AlphaFoldDB" id="T1GCR4"/>
<sequence length="200" mass="23362">MHIRNEKKAFEKRHIFQRTNTNTKVFWTESRYISKYWIHVQRSSKGNQSQKFQNNEDVPPPTRTDVDEHELPNANELLQWADGLLLVYSITDRQSFNYIRKARTDLTTETPVFLVANKVDMVHLRQVSTDEGEILAKDLECRFTEVSAAEHVIQVAEIFYDLCKEIIASKRKSKQSLLERMLGSSRPYNRGKSDSALQKD</sequence>
<dbReference type="GO" id="GO:0005525">
    <property type="term" value="F:GTP binding"/>
    <property type="evidence" value="ECO:0007669"/>
    <property type="project" value="InterPro"/>
</dbReference>
<feature type="compositionally biased region" description="Polar residues" evidence="5">
    <location>
        <begin position="47"/>
        <end position="56"/>
    </location>
</feature>
<dbReference type="SMART" id="SM00173">
    <property type="entry name" value="RAS"/>
    <property type="match status" value="1"/>
</dbReference>
<dbReference type="Proteomes" id="UP000015102">
    <property type="component" value="Unassembled WGS sequence"/>
</dbReference>
<dbReference type="STRING" id="36166.T1GCR4"/>
<comment type="catalytic activity">
    <reaction evidence="4">
        <text>GTP + H2O = GDP + phosphate + H(+)</text>
        <dbReference type="Rhea" id="RHEA:19669"/>
        <dbReference type="ChEBI" id="CHEBI:15377"/>
        <dbReference type="ChEBI" id="CHEBI:15378"/>
        <dbReference type="ChEBI" id="CHEBI:37565"/>
        <dbReference type="ChEBI" id="CHEBI:43474"/>
        <dbReference type="ChEBI" id="CHEBI:58189"/>
        <dbReference type="EC" id="3.6.5.2"/>
    </reaction>
</comment>
<protein>
    <recommendedName>
        <fullName evidence="2">small monomeric GTPase</fullName>
        <ecNumber evidence="2">3.6.5.2</ecNumber>
    </recommendedName>
</protein>
<proteinExistence type="inferred from homology"/>
<evidence type="ECO:0000256" key="4">
    <source>
        <dbReference type="ARBA" id="ARBA00048098"/>
    </source>
</evidence>
<dbReference type="InterPro" id="IPR001806">
    <property type="entry name" value="Small_GTPase"/>
</dbReference>
<dbReference type="Pfam" id="PF00071">
    <property type="entry name" value="Ras"/>
    <property type="match status" value="1"/>
</dbReference>
<evidence type="ECO:0000256" key="5">
    <source>
        <dbReference type="SAM" id="MobiDB-lite"/>
    </source>
</evidence>
<organism evidence="6 7">
    <name type="scientific">Megaselia scalaris</name>
    <name type="common">Humpbacked fly</name>
    <name type="synonym">Phora scalaris</name>
    <dbReference type="NCBI Taxonomy" id="36166"/>
    <lineage>
        <taxon>Eukaryota</taxon>
        <taxon>Metazoa</taxon>
        <taxon>Ecdysozoa</taxon>
        <taxon>Arthropoda</taxon>
        <taxon>Hexapoda</taxon>
        <taxon>Insecta</taxon>
        <taxon>Pterygota</taxon>
        <taxon>Neoptera</taxon>
        <taxon>Endopterygota</taxon>
        <taxon>Diptera</taxon>
        <taxon>Brachycera</taxon>
        <taxon>Muscomorpha</taxon>
        <taxon>Platypezoidea</taxon>
        <taxon>Phoridae</taxon>
        <taxon>Megaseliini</taxon>
        <taxon>Megaselia</taxon>
    </lineage>
</organism>
<evidence type="ECO:0000256" key="1">
    <source>
        <dbReference type="ARBA" id="ARBA00008344"/>
    </source>
</evidence>
<dbReference type="EMBL" id="CAQQ02136609">
    <property type="status" value="NOT_ANNOTATED_CDS"/>
    <property type="molecule type" value="Genomic_DNA"/>
</dbReference>
<evidence type="ECO:0000313" key="7">
    <source>
        <dbReference type="Proteomes" id="UP000015102"/>
    </source>
</evidence>
<dbReference type="EMBL" id="CAQQ02136610">
    <property type="status" value="NOT_ANNOTATED_CDS"/>
    <property type="molecule type" value="Genomic_DNA"/>
</dbReference>
<evidence type="ECO:0000256" key="3">
    <source>
        <dbReference type="ARBA" id="ARBA00022801"/>
    </source>
</evidence>
<dbReference type="PANTHER" id="PTHR45704">
    <property type="entry name" value="RAS-LIKE FAMILY MEMBER 11"/>
    <property type="match status" value="1"/>
</dbReference>
<dbReference type="SUPFAM" id="SSF52540">
    <property type="entry name" value="P-loop containing nucleoside triphosphate hydrolases"/>
    <property type="match status" value="1"/>
</dbReference>
<dbReference type="EC" id="3.6.5.2" evidence="2"/>
<reference evidence="6" key="2">
    <citation type="submission" date="2015-06" db="UniProtKB">
        <authorList>
            <consortium name="EnsemblMetazoa"/>
        </authorList>
    </citation>
    <scope>IDENTIFICATION</scope>
</reference>
<dbReference type="EnsemblMetazoa" id="MESCA001084-RA">
    <property type="protein sequence ID" value="MESCA001084-PA"/>
    <property type="gene ID" value="MESCA001084"/>
</dbReference>
<accession>T1GCR4</accession>
<keyword evidence="3" id="KW-0378">Hydrolase</keyword>
<feature type="region of interest" description="Disordered" evidence="5">
    <location>
        <begin position="47"/>
        <end position="68"/>
    </location>
</feature>
<dbReference type="GO" id="GO:0003925">
    <property type="term" value="F:G protein activity"/>
    <property type="evidence" value="ECO:0007669"/>
    <property type="project" value="UniProtKB-EC"/>
</dbReference>
<dbReference type="InterPro" id="IPR027417">
    <property type="entry name" value="P-loop_NTPase"/>
</dbReference>
<dbReference type="HOGENOM" id="CLU_1367609_0_0_1"/>
<keyword evidence="7" id="KW-1185">Reference proteome</keyword>
<comment type="similarity">
    <text evidence="1">Belongs to the small GTPase superfamily. Ras family.</text>
</comment>
<dbReference type="PROSITE" id="PS51419">
    <property type="entry name" value="RAB"/>
    <property type="match status" value="1"/>
</dbReference>
<evidence type="ECO:0000256" key="2">
    <source>
        <dbReference type="ARBA" id="ARBA00011984"/>
    </source>
</evidence>
<dbReference type="InterPro" id="IPR051065">
    <property type="entry name" value="Ras-related_GTPase"/>
</dbReference>
<reference evidence="7" key="1">
    <citation type="submission" date="2013-02" db="EMBL/GenBank/DDBJ databases">
        <authorList>
            <person name="Hughes D."/>
        </authorList>
    </citation>
    <scope>NUCLEOTIDE SEQUENCE</scope>
    <source>
        <strain>Durham</strain>
        <strain evidence="7">NC isolate 2 -- Noor lab</strain>
    </source>
</reference>
<name>T1GCR4_MEGSC</name>
<dbReference type="SMART" id="SM00175">
    <property type="entry name" value="RAB"/>
    <property type="match status" value="1"/>
</dbReference>